<dbReference type="RefSeq" id="WP_006546450.1">
    <property type="nucleotide sequence ID" value="NZ_DS999543.1"/>
</dbReference>
<name>C0W0T5_9ACTO</name>
<dbReference type="GO" id="GO:0033202">
    <property type="term" value="C:DNA helicase complex"/>
    <property type="evidence" value="ECO:0007669"/>
    <property type="project" value="TreeGrafter"/>
</dbReference>
<evidence type="ECO:0000256" key="10">
    <source>
        <dbReference type="PROSITE-ProRule" id="PRU00560"/>
    </source>
</evidence>
<keyword evidence="5 10" id="KW-0067">ATP-binding</keyword>
<dbReference type="OrthoDB" id="9806690at2"/>
<dbReference type="InterPro" id="IPR044876">
    <property type="entry name" value="HRDC_dom_sf"/>
</dbReference>
<evidence type="ECO:0000259" key="12">
    <source>
        <dbReference type="PROSITE" id="PS51198"/>
    </source>
</evidence>
<organism evidence="14 15">
    <name type="scientific">Gleimia coleocanis DSM 15436</name>
    <dbReference type="NCBI Taxonomy" id="525245"/>
    <lineage>
        <taxon>Bacteria</taxon>
        <taxon>Bacillati</taxon>
        <taxon>Actinomycetota</taxon>
        <taxon>Actinomycetes</taxon>
        <taxon>Actinomycetales</taxon>
        <taxon>Actinomycetaceae</taxon>
        <taxon>Gleimia</taxon>
    </lineage>
</organism>
<dbReference type="InterPro" id="IPR002121">
    <property type="entry name" value="HRDC_dom"/>
</dbReference>
<dbReference type="eggNOG" id="COG0210">
    <property type="taxonomic scope" value="Bacteria"/>
</dbReference>
<evidence type="ECO:0000256" key="1">
    <source>
        <dbReference type="ARBA" id="ARBA00009922"/>
    </source>
</evidence>
<reference evidence="14 15" key="1">
    <citation type="submission" date="2009-01" db="EMBL/GenBank/DDBJ databases">
        <authorList>
            <person name="Qin X."/>
            <person name="Bachman B."/>
            <person name="Battles P."/>
            <person name="Bell A."/>
            <person name="Bess C."/>
            <person name="Bickham C."/>
            <person name="Chaboub L."/>
            <person name="Chen D."/>
            <person name="Coyle M."/>
            <person name="Deiros D.R."/>
            <person name="Dinh H."/>
            <person name="Forbes L."/>
            <person name="Fowler G."/>
            <person name="Francisco L."/>
            <person name="Fu Q."/>
            <person name="Gubbala S."/>
            <person name="Hale W."/>
            <person name="Han Y."/>
            <person name="Hemphill L."/>
            <person name="Highlander S.K."/>
            <person name="Hirani K."/>
            <person name="Hogues M."/>
            <person name="Jackson L."/>
            <person name="Jakkamsetti A."/>
            <person name="Javaid M."/>
            <person name="Jiang H."/>
            <person name="Korchina V."/>
            <person name="Kovar C."/>
            <person name="Lara F."/>
            <person name="Lee S."/>
            <person name="Mata R."/>
            <person name="Mathew T."/>
            <person name="Moen C."/>
            <person name="Morales K."/>
            <person name="Munidasa M."/>
            <person name="Nazareth L."/>
            <person name="Ngo R."/>
            <person name="Nguyen L."/>
            <person name="Okwuonu G."/>
            <person name="Ongeri F."/>
            <person name="Patil S."/>
            <person name="Petrosino J."/>
            <person name="Pham C."/>
            <person name="Pham P."/>
            <person name="Pu L.-L."/>
            <person name="Puazo M."/>
            <person name="Raj R."/>
            <person name="Reid J."/>
            <person name="Rouhana J."/>
            <person name="Saada N."/>
            <person name="Shang Y."/>
            <person name="Simmons D."/>
            <person name="Thornton R."/>
            <person name="Warren J."/>
            <person name="Weissenberger G."/>
            <person name="Zhang J."/>
            <person name="Zhang L."/>
            <person name="Zhou C."/>
            <person name="Zhu D."/>
            <person name="Muzny D."/>
            <person name="Worley K."/>
            <person name="Gibbs R."/>
        </authorList>
    </citation>
    <scope>NUCLEOTIDE SEQUENCE [LARGE SCALE GENOMIC DNA]</scope>
    <source>
        <strain evidence="14 15">DSM 15436</strain>
    </source>
</reference>
<dbReference type="Gene3D" id="1.10.10.160">
    <property type="match status" value="1"/>
</dbReference>
<feature type="domain" description="UvrD-like helicase C-terminal" evidence="13">
    <location>
        <begin position="300"/>
        <end position="558"/>
    </location>
</feature>
<dbReference type="Pfam" id="PF00570">
    <property type="entry name" value="HRDC"/>
    <property type="match status" value="1"/>
</dbReference>
<dbReference type="EMBL" id="ACFG01000030">
    <property type="protein sequence ID" value="EEH63659.1"/>
    <property type="molecule type" value="Genomic_DNA"/>
</dbReference>
<dbReference type="SUPFAM" id="SSF47819">
    <property type="entry name" value="HRDC-like"/>
    <property type="match status" value="1"/>
</dbReference>
<dbReference type="InterPro" id="IPR000212">
    <property type="entry name" value="DNA_helicase_UvrD/REP"/>
</dbReference>
<dbReference type="PROSITE" id="PS51198">
    <property type="entry name" value="UVRD_HELICASE_ATP_BIND"/>
    <property type="match status" value="1"/>
</dbReference>
<dbReference type="PROSITE" id="PS50967">
    <property type="entry name" value="HRDC"/>
    <property type="match status" value="1"/>
</dbReference>
<dbReference type="EC" id="5.6.2.4" evidence="8"/>
<dbReference type="CDD" id="cd17932">
    <property type="entry name" value="DEXQc_UvrD"/>
    <property type="match status" value="1"/>
</dbReference>
<evidence type="ECO:0000256" key="9">
    <source>
        <dbReference type="ARBA" id="ARBA00048988"/>
    </source>
</evidence>
<evidence type="ECO:0000256" key="5">
    <source>
        <dbReference type="ARBA" id="ARBA00022840"/>
    </source>
</evidence>
<evidence type="ECO:0000256" key="4">
    <source>
        <dbReference type="ARBA" id="ARBA00022806"/>
    </source>
</evidence>
<dbReference type="InterPro" id="IPR010997">
    <property type="entry name" value="HRDC-like_sf"/>
</dbReference>
<protein>
    <recommendedName>
        <fullName evidence="8">DNA 3'-5' helicase</fullName>
        <ecNumber evidence="8">5.6.2.4</ecNumber>
    </recommendedName>
</protein>
<dbReference type="Gene3D" id="1.10.150.80">
    <property type="entry name" value="HRDC domain"/>
    <property type="match status" value="1"/>
</dbReference>
<evidence type="ECO:0000313" key="14">
    <source>
        <dbReference type="EMBL" id="EEH63659.1"/>
    </source>
</evidence>
<evidence type="ECO:0000256" key="7">
    <source>
        <dbReference type="ARBA" id="ARBA00034617"/>
    </source>
</evidence>
<gene>
    <name evidence="14" type="ORF">HMPREF0044_0678</name>
</gene>
<keyword evidence="4 10" id="KW-0347">Helicase</keyword>
<dbReference type="STRING" id="525245.HMPREF0044_0678"/>
<keyword evidence="6" id="KW-0413">Isomerase</keyword>
<evidence type="ECO:0000256" key="2">
    <source>
        <dbReference type="ARBA" id="ARBA00022741"/>
    </source>
</evidence>
<comment type="catalytic activity">
    <reaction evidence="9">
        <text>ATP + H2O = ADP + phosphate + H(+)</text>
        <dbReference type="Rhea" id="RHEA:13065"/>
        <dbReference type="ChEBI" id="CHEBI:15377"/>
        <dbReference type="ChEBI" id="CHEBI:15378"/>
        <dbReference type="ChEBI" id="CHEBI:30616"/>
        <dbReference type="ChEBI" id="CHEBI:43474"/>
        <dbReference type="ChEBI" id="CHEBI:456216"/>
        <dbReference type="EC" id="5.6.2.4"/>
    </reaction>
</comment>
<dbReference type="GO" id="GO:0000725">
    <property type="term" value="P:recombinational repair"/>
    <property type="evidence" value="ECO:0007669"/>
    <property type="project" value="TreeGrafter"/>
</dbReference>
<dbReference type="AlphaFoldDB" id="C0W0T5"/>
<dbReference type="Pfam" id="PF13361">
    <property type="entry name" value="UvrD_C"/>
    <property type="match status" value="2"/>
</dbReference>
<keyword evidence="2 10" id="KW-0547">Nucleotide-binding</keyword>
<dbReference type="SUPFAM" id="SSF52540">
    <property type="entry name" value="P-loop containing nucleoside triphosphate hydrolases"/>
    <property type="match status" value="1"/>
</dbReference>
<comment type="similarity">
    <text evidence="1">Belongs to the helicase family. UvrD subfamily.</text>
</comment>
<dbReference type="PROSITE" id="PS51217">
    <property type="entry name" value="UVRD_HELICASE_CTER"/>
    <property type="match status" value="1"/>
</dbReference>
<dbReference type="InterPro" id="IPR014016">
    <property type="entry name" value="UvrD-like_ATP-bd"/>
</dbReference>
<dbReference type="InterPro" id="IPR027417">
    <property type="entry name" value="P-loop_NTPase"/>
</dbReference>
<dbReference type="Gene3D" id="3.40.50.300">
    <property type="entry name" value="P-loop containing nucleotide triphosphate hydrolases"/>
    <property type="match status" value="3"/>
</dbReference>
<evidence type="ECO:0000256" key="6">
    <source>
        <dbReference type="ARBA" id="ARBA00023235"/>
    </source>
</evidence>
<evidence type="ECO:0000256" key="3">
    <source>
        <dbReference type="ARBA" id="ARBA00022801"/>
    </source>
</evidence>
<feature type="domain" description="UvrD-like helicase ATP-binding" evidence="12">
    <location>
        <begin position="9"/>
        <end position="291"/>
    </location>
</feature>
<dbReference type="GO" id="GO:0003677">
    <property type="term" value="F:DNA binding"/>
    <property type="evidence" value="ECO:0007669"/>
    <property type="project" value="InterPro"/>
</dbReference>
<dbReference type="PANTHER" id="PTHR11070:SF69">
    <property type="entry name" value="ATP-DEPENDENT DNA HELICASE UVRD2"/>
    <property type="match status" value="1"/>
</dbReference>
<dbReference type="HOGENOM" id="CLU_004585_5_6_11"/>
<dbReference type="CDD" id="cd18807">
    <property type="entry name" value="SF1_C_UvrD"/>
    <property type="match status" value="1"/>
</dbReference>
<accession>C0W0T5</accession>
<dbReference type="SMART" id="SM00341">
    <property type="entry name" value="HRDC"/>
    <property type="match status" value="1"/>
</dbReference>
<dbReference type="InterPro" id="IPR014017">
    <property type="entry name" value="DNA_helicase_UvrD-like_C"/>
</dbReference>
<keyword evidence="3 10" id="KW-0378">Hydrolase</keyword>
<feature type="binding site" evidence="10">
    <location>
        <begin position="30"/>
        <end position="37"/>
    </location>
    <ligand>
        <name>ATP</name>
        <dbReference type="ChEBI" id="CHEBI:30616"/>
    </ligand>
</feature>
<keyword evidence="15" id="KW-1185">Reference proteome</keyword>
<evidence type="ECO:0000256" key="8">
    <source>
        <dbReference type="ARBA" id="ARBA00034808"/>
    </source>
</evidence>
<evidence type="ECO:0000259" key="11">
    <source>
        <dbReference type="PROSITE" id="PS50967"/>
    </source>
</evidence>
<dbReference type="GO" id="GO:0043138">
    <property type="term" value="F:3'-5' DNA helicase activity"/>
    <property type="evidence" value="ECO:0007669"/>
    <property type="project" value="UniProtKB-EC"/>
</dbReference>
<dbReference type="Proteomes" id="UP000010301">
    <property type="component" value="Unassembled WGS sequence"/>
</dbReference>
<dbReference type="InterPro" id="IPR013986">
    <property type="entry name" value="DExx_box_DNA_helicase_dom_sf"/>
</dbReference>
<evidence type="ECO:0000313" key="15">
    <source>
        <dbReference type="Proteomes" id="UP000010301"/>
    </source>
</evidence>
<dbReference type="Pfam" id="PF00580">
    <property type="entry name" value="UvrD-helicase"/>
    <property type="match status" value="1"/>
</dbReference>
<evidence type="ECO:0000259" key="13">
    <source>
        <dbReference type="PROSITE" id="PS51217"/>
    </source>
</evidence>
<dbReference type="GO" id="GO:0016887">
    <property type="term" value="F:ATP hydrolysis activity"/>
    <property type="evidence" value="ECO:0007669"/>
    <property type="project" value="RHEA"/>
</dbReference>
<dbReference type="PANTHER" id="PTHR11070">
    <property type="entry name" value="UVRD / RECB / PCRA DNA HELICASE FAMILY MEMBER"/>
    <property type="match status" value="1"/>
</dbReference>
<dbReference type="GO" id="GO:0005524">
    <property type="term" value="F:ATP binding"/>
    <property type="evidence" value="ECO:0007669"/>
    <property type="project" value="UniProtKB-UniRule"/>
</dbReference>
<sequence>MTTVPHLLDALDPEQRTVATQVTGPLAVLAGAGTGKTRAITYRLAYGVQQGAYDQQSVLAVTFTARAAMEMRHRLSSLGVPGIQSRTFHAAALRQLSYFWPQAIGGDVPEIAKHKASLLSAACNRLGISIDKQLIRDFAAEVEWAKVSMIDPYDYPQVIAEQHRVVPGNLDATTMADLLKVYESVKTEAGRIDFEDVLLLMVGIMQENDLIARQIRHQYRHFVVDEFQDVSPLQYELLNQWLGGRHDICVVGDVAQTIYSFTGATPKYLVNFESDHPGARRVELNRNYRSTPQIVSLANQVLRVKNNGAVGTDLPVGSVKLVSQRDSGPAVNFRSFETDEAEATEVASYVKQLISEGTKPEDIAILFRTNAQSEAFENALSELGISYTVKGGERFFERPEIRQAVGTIRRLGELSRKVLEPGSQDLIQTIKDVVGPLGWAEEAPKAAGAVRERWESLDALVVLAYAKQHLTIAEFARELDERANAQLAPELASVTLSSLHAAKGLEWETVILAGISEGLVPISMAETPAEIEEEKRLLYVGVTRARTRLLITYARSRGAGRVQKRRVSRFLSQMWPELPGQQSGTAPGRRTNVAKSKKTAAAEELTELEKIIFEALREWRKDEAEERSVPAFVIFSDSTLIDIAKAQPRTLVQLRVIRGVGATKLEAFGTPVLRLVKKLRSEWEEK</sequence>
<dbReference type="GO" id="GO:0005829">
    <property type="term" value="C:cytosol"/>
    <property type="evidence" value="ECO:0007669"/>
    <property type="project" value="TreeGrafter"/>
</dbReference>
<dbReference type="Gene3D" id="1.10.486.10">
    <property type="entry name" value="PCRA, domain 4"/>
    <property type="match status" value="1"/>
</dbReference>
<proteinExistence type="inferred from homology"/>
<comment type="caution">
    <text evidence="14">The sequence shown here is derived from an EMBL/GenBank/DDBJ whole genome shotgun (WGS) entry which is preliminary data.</text>
</comment>
<feature type="domain" description="HRDC" evidence="11">
    <location>
        <begin position="606"/>
        <end position="686"/>
    </location>
</feature>
<comment type="catalytic activity">
    <reaction evidence="7">
        <text>Couples ATP hydrolysis with the unwinding of duplex DNA by translocating in the 3'-5' direction.</text>
        <dbReference type="EC" id="5.6.2.4"/>
    </reaction>
</comment>